<dbReference type="PROSITE" id="PS50893">
    <property type="entry name" value="ABC_TRANSPORTER_2"/>
    <property type="match status" value="1"/>
</dbReference>
<dbReference type="Proteomes" id="UP001546774">
    <property type="component" value="Unassembled WGS sequence"/>
</dbReference>
<evidence type="ECO:0000259" key="4">
    <source>
        <dbReference type="PROSITE" id="PS50893"/>
    </source>
</evidence>
<evidence type="ECO:0000256" key="1">
    <source>
        <dbReference type="ARBA" id="ARBA00022448"/>
    </source>
</evidence>
<dbReference type="PANTHER" id="PTHR42781">
    <property type="entry name" value="SPERMIDINE/PUTRESCINE IMPORT ATP-BINDING PROTEIN POTA"/>
    <property type="match status" value="1"/>
</dbReference>
<protein>
    <submittedName>
        <fullName evidence="5">ATP-binding cassette domain-containing protein</fullName>
    </submittedName>
</protein>
<keyword evidence="3 5" id="KW-0067">ATP-binding</keyword>
<comment type="caution">
    <text evidence="5">The sequence shown here is derived from an EMBL/GenBank/DDBJ whole genome shotgun (WGS) entry which is preliminary data.</text>
</comment>
<dbReference type="Pfam" id="PF00005">
    <property type="entry name" value="ABC_tran"/>
    <property type="match status" value="1"/>
</dbReference>
<keyword evidence="2" id="KW-0547">Nucleotide-binding</keyword>
<evidence type="ECO:0000313" key="6">
    <source>
        <dbReference type="Proteomes" id="UP001546774"/>
    </source>
</evidence>
<dbReference type="InterPro" id="IPR003593">
    <property type="entry name" value="AAA+_ATPase"/>
</dbReference>
<gene>
    <name evidence="5" type="ORF">WMO37_00770</name>
</gene>
<dbReference type="InterPro" id="IPR027417">
    <property type="entry name" value="P-loop_NTPase"/>
</dbReference>
<evidence type="ECO:0000256" key="3">
    <source>
        <dbReference type="ARBA" id="ARBA00022840"/>
    </source>
</evidence>
<dbReference type="SUPFAM" id="SSF52540">
    <property type="entry name" value="P-loop containing nucleoside triphosphate hydrolases"/>
    <property type="match status" value="1"/>
</dbReference>
<dbReference type="PANTHER" id="PTHR42781:SF8">
    <property type="entry name" value="BICARBONATE TRANSPORT ATP-BINDING PROTEIN CMPC"/>
    <property type="match status" value="1"/>
</dbReference>
<dbReference type="Gene3D" id="3.40.50.300">
    <property type="entry name" value="P-loop containing nucleotide triphosphate hydrolases"/>
    <property type="match status" value="1"/>
</dbReference>
<dbReference type="GO" id="GO:0005524">
    <property type="term" value="F:ATP binding"/>
    <property type="evidence" value="ECO:0007669"/>
    <property type="project" value="UniProtKB-KW"/>
</dbReference>
<proteinExistence type="predicted"/>
<keyword evidence="1" id="KW-0813">Transport</keyword>
<reference evidence="5" key="1">
    <citation type="submission" date="2024-03" db="EMBL/GenBank/DDBJ databases">
        <title>Human intestinal bacterial collection.</title>
        <authorList>
            <person name="Pauvert C."/>
            <person name="Hitch T.C.A."/>
            <person name="Clavel T."/>
        </authorList>
    </citation>
    <scope>NUCLEOTIDE SEQUENCE [LARGE SCALE GENOMIC DNA]</scope>
    <source>
        <strain evidence="5">CLA-AA-H89B</strain>
    </source>
</reference>
<sequence length="194" mass="21131">MEHIYKSYGQAVVLQDFSYAFTPGGITCIMGESGAGKTTLLRLLMGLEKADSGIITGFDKVSAVFQENRLIEHLNAVENTALVIKDRNAGKCAYEQLLQLLPKEALLKPVREYSGGMKRRVALVRAMAADSEIVLLDEPFTGLDSRNSKKAAEYILSEQRGRTVISVTHDMEMCKMLGAGICLLTSGKAVATIL</sequence>
<keyword evidence="6" id="KW-1185">Reference proteome</keyword>
<evidence type="ECO:0000256" key="2">
    <source>
        <dbReference type="ARBA" id="ARBA00022741"/>
    </source>
</evidence>
<dbReference type="PROSITE" id="PS00211">
    <property type="entry name" value="ABC_TRANSPORTER_1"/>
    <property type="match status" value="1"/>
</dbReference>
<dbReference type="InterPro" id="IPR017871">
    <property type="entry name" value="ABC_transporter-like_CS"/>
</dbReference>
<feature type="domain" description="ABC transporter" evidence="4">
    <location>
        <begin position="1"/>
        <end position="193"/>
    </location>
</feature>
<dbReference type="EMBL" id="JBBMFS010000001">
    <property type="protein sequence ID" value="MEQ2553550.1"/>
    <property type="molecule type" value="Genomic_DNA"/>
</dbReference>
<dbReference type="InterPro" id="IPR050093">
    <property type="entry name" value="ABC_SmlMolc_Importer"/>
</dbReference>
<organism evidence="5 6">
    <name type="scientific">Lachnospira intestinalis</name>
    <dbReference type="NCBI Taxonomy" id="3133158"/>
    <lineage>
        <taxon>Bacteria</taxon>
        <taxon>Bacillati</taxon>
        <taxon>Bacillota</taxon>
        <taxon>Clostridia</taxon>
        <taxon>Lachnospirales</taxon>
        <taxon>Lachnospiraceae</taxon>
        <taxon>Lachnospira</taxon>
    </lineage>
</organism>
<evidence type="ECO:0000313" key="5">
    <source>
        <dbReference type="EMBL" id="MEQ2553550.1"/>
    </source>
</evidence>
<name>A0ABV1H1I5_9FIRM</name>
<dbReference type="SMART" id="SM00382">
    <property type="entry name" value="AAA"/>
    <property type="match status" value="1"/>
</dbReference>
<accession>A0ABV1H1I5</accession>
<dbReference type="InterPro" id="IPR003439">
    <property type="entry name" value="ABC_transporter-like_ATP-bd"/>
</dbReference>